<keyword evidence="2" id="KW-1185">Reference proteome</keyword>
<protein>
    <recommendedName>
        <fullName evidence="3">Reverse transcriptase zinc-binding domain-containing protein</fullName>
    </recommendedName>
</protein>
<dbReference type="OMA" id="KCHFSHE"/>
<evidence type="ECO:0008006" key="3">
    <source>
        <dbReference type="Google" id="ProtNLM"/>
    </source>
</evidence>
<gene>
    <name evidence="1" type="ORF">EUTSA_v10012274mg</name>
</gene>
<sequence>DHLFLKCHFSHEIWSWCSHRLLSPFIGFSSWDHFLDWLIFSQQNSSLAFLRLIAVQCIIYTLWQERNSRIFRGIRTPASGLIMILDRSIRNICSARRLSPKYQEALQLCIGINGESNRSSSSYNGQSRRKPDQTADLRPALTVVTKLYVPWLLK</sequence>
<feature type="non-terminal residue" evidence="1">
    <location>
        <position position="154"/>
    </location>
</feature>
<dbReference type="eggNOG" id="KOG1075">
    <property type="taxonomic scope" value="Eukaryota"/>
</dbReference>
<dbReference type="AlphaFoldDB" id="V4KIB5"/>
<dbReference type="EMBL" id="KI517809">
    <property type="protein sequence ID" value="ESQ30954.1"/>
    <property type="molecule type" value="Genomic_DNA"/>
</dbReference>
<dbReference type="Gramene" id="ESQ30954">
    <property type="protein sequence ID" value="ESQ30954"/>
    <property type="gene ID" value="EUTSA_v10012274mg"/>
</dbReference>
<dbReference type="KEGG" id="eus:EUTSA_v10012274mg"/>
<dbReference type="STRING" id="72664.V4KIB5"/>
<accession>V4KIB5</accession>
<dbReference type="Proteomes" id="UP000030689">
    <property type="component" value="Unassembled WGS sequence"/>
</dbReference>
<name>V4KIB5_EUTSA</name>
<evidence type="ECO:0000313" key="1">
    <source>
        <dbReference type="EMBL" id="ESQ30954.1"/>
    </source>
</evidence>
<reference evidence="1 2" key="1">
    <citation type="journal article" date="2013" name="Front. Plant Sci.">
        <title>The Reference Genome of the Halophytic Plant Eutrema salsugineum.</title>
        <authorList>
            <person name="Yang R."/>
            <person name="Jarvis D.E."/>
            <person name="Chen H."/>
            <person name="Beilstein M.A."/>
            <person name="Grimwood J."/>
            <person name="Jenkins J."/>
            <person name="Shu S."/>
            <person name="Prochnik S."/>
            <person name="Xin M."/>
            <person name="Ma C."/>
            <person name="Schmutz J."/>
            <person name="Wing R.A."/>
            <person name="Mitchell-Olds T."/>
            <person name="Schumaker K.S."/>
            <person name="Wang X."/>
        </authorList>
    </citation>
    <scope>NUCLEOTIDE SEQUENCE [LARGE SCALE GENOMIC DNA]</scope>
</reference>
<proteinExistence type="predicted"/>
<organism evidence="1 2">
    <name type="scientific">Eutrema salsugineum</name>
    <name type="common">Saltwater cress</name>
    <name type="synonym">Sisymbrium salsugineum</name>
    <dbReference type="NCBI Taxonomy" id="72664"/>
    <lineage>
        <taxon>Eukaryota</taxon>
        <taxon>Viridiplantae</taxon>
        <taxon>Streptophyta</taxon>
        <taxon>Embryophyta</taxon>
        <taxon>Tracheophyta</taxon>
        <taxon>Spermatophyta</taxon>
        <taxon>Magnoliopsida</taxon>
        <taxon>eudicotyledons</taxon>
        <taxon>Gunneridae</taxon>
        <taxon>Pentapetalae</taxon>
        <taxon>rosids</taxon>
        <taxon>malvids</taxon>
        <taxon>Brassicales</taxon>
        <taxon>Brassicaceae</taxon>
        <taxon>Eutremeae</taxon>
        <taxon>Eutrema</taxon>
    </lineage>
</organism>
<feature type="non-terminal residue" evidence="1">
    <location>
        <position position="1"/>
    </location>
</feature>
<evidence type="ECO:0000313" key="2">
    <source>
        <dbReference type="Proteomes" id="UP000030689"/>
    </source>
</evidence>